<comment type="similarity">
    <text evidence="2 3">Belongs to the peptidase M16 family.</text>
</comment>
<feature type="domain" description="Peptidase M16 N-terminal" evidence="5">
    <location>
        <begin position="65"/>
        <end position="210"/>
    </location>
</feature>
<comment type="cofactor">
    <cofactor evidence="1">
        <name>Zn(2+)</name>
        <dbReference type="ChEBI" id="CHEBI:29105"/>
    </cofactor>
</comment>
<evidence type="ECO:0000313" key="7">
    <source>
        <dbReference type="EMBL" id="MEF2155362.1"/>
    </source>
</evidence>
<evidence type="ECO:0000256" key="4">
    <source>
        <dbReference type="SAM" id="SignalP"/>
    </source>
</evidence>
<proteinExistence type="inferred from homology"/>
<dbReference type="Proteomes" id="UP001356170">
    <property type="component" value="Unassembled WGS sequence"/>
</dbReference>
<feature type="domain" description="Peptidase M16 C-terminal" evidence="6">
    <location>
        <begin position="673"/>
        <end position="854"/>
    </location>
</feature>
<evidence type="ECO:0000256" key="3">
    <source>
        <dbReference type="RuleBase" id="RU004447"/>
    </source>
</evidence>
<evidence type="ECO:0000259" key="5">
    <source>
        <dbReference type="Pfam" id="PF00675"/>
    </source>
</evidence>
<comment type="caution">
    <text evidence="7">The sequence shown here is derived from an EMBL/GenBank/DDBJ whole genome shotgun (WGS) entry which is preliminary data.</text>
</comment>
<evidence type="ECO:0000259" key="6">
    <source>
        <dbReference type="Pfam" id="PF05193"/>
    </source>
</evidence>
<dbReference type="RefSeq" id="WP_331703418.1">
    <property type="nucleotide sequence ID" value="NZ_JAZHBO010000001.1"/>
</dbReference>
<dbReference type="EMBL" id="JAZHBO010000001">
    <property type="protein sequence ID" value="MEF2155362.1"/>
    <property type="molecule type" value="Genomic_DNA"/>
</dbReference>
<feature type="chain" id="PRO_5046591681" evidence="4">
    <location>
        <begin position="20"/>
        <end position="929"/>
    </location>
</feature>
<dbReference type="PROSITE" id="PS00143">
    <property type="entry name" value="INSULINASE"/>
    <property type="match status" value="1"/>
</dbReference>
<organism evidence="7 8">
    <name type="scientific">Aquilutibacter rugosus</name>
    <dbReference type="NCBI Taxonomy" id="3115820"/>
    <lineage>
        <taxon>Bacteria</taxon>
        <taxon>Pseudomonadati</taxon>
        <taxon>Pseudomonadota</taxon>
        <taxon>Gammaproteobacteria</taxon>
        <taxon>Lysobacterales</taxon>
        <taxon>Lysobacteraceae</taxon>
        <taxon>Aquilutibacter</taxon>
    </lineage>
</organism>
<protein>
    <submittedName>
        <fullName evidence="7">Pitrilysin family protein</fullName>
    </submittedName>
</protein>
<dbReference type="InterPro" id="IPR011765">
    <property type="entry name" value="Pept_M16_N"/>
</dbReference>
<dbReference type="InterPro" id="IPR007863">
    <property type="entry name" value="Peptidase_M16_C"/>
</dbReference>
<feature type="signal peptide" evidence="4">
    <location>
        <begin position="1"/>
        <end position="19"/>
    </location>
</feature>
<dbReference type="InterPro" id="IPR050361">
    <property type="entry name" value="MPP/UQCRC_Complex"/>
</dbReference>
<name>A0ABU7V0L7_9GAMM</name>
<sequence length="929" mass="100712">MRRNSLALSLALAIGLATATTATAIAATPAKATTTAKASAATAGLTKGPCVQGVCEYTLANGMHVLLVPDASNGQTTVNIMYGVGSVQEGNGETGMAHLLEHLQFKGTPKHTNIPEEMKAHGVKYNATTSLDRTNYFGQFPASDKTLEWLLDLEADRMVNSFIARKDLDSEMTVVRNEMENGENNPVNAAHERLMSTAYLWHNYGKNTIGARSDVEQVQIPNLQAFYRNWYRPANATLVIGGRFNPDLALKQVQKAFGNIKNPAQPLPKYYTVEPTQDGERRVEVRRPGDIKLAFIGYHVPAATSPDTAPLQVLNNILSYQPTGRLYKALVETKLAVQAGLGAQASRDPGLATGMVVVSKDGDVAKAEQAFEQIVENLAQNPITQEELDQAQQRVAASIARADDDANATALGLTGAFAQGDWRLYFYQRDAISKVTLADVNRVAKAYYLPSNRTVSTFIPDANPQRAVIAAAPLAADVLKNYKGGEAKQAGEQFDGTPTHIEKRVERLQLTPTLKAVLLPYKTRGASVQVAGQFRFGNEKELYGVYPNAFVGGLLMMGAKDLTRDQISKQLTALKAGGSVSGGSQSLSLRADAQRDSVVPVIQLLTQVARTATVPDAEFEQARTQAITSLEMQRQEPQTLASEAMAAHFNVWPKGHPSAYRPLAERIAEIKALKVEDLRAFKQQFYGTAQGEVTIVGDFDPAAVKAELSKAFPGWTSNVKYAPISTRYNAIAPVTERLNAPDKANAFVLARVNMPLNDTDPDYPALRVANDILGGSTLKSRLGDRLRQKEGLTYGVSSQIRADFSLEGHDDDGYLMIYGITAPENAEKFTAGVRDELAKFVATGVTEEEVKTAVADILSSRTTALTKEQSLVSVLADQAYRGETMADYARRTEAYSKLTAAQVNAAIRAKIKPEALSVFMAGDLSKFKK</sequence>
<reference evidence="7 8" key="1">
    <citation type="submission" date="2024-01" db="EMBL/GenBank/DDBJ databases">
        <title>Novel species of the genus Luteimonas isolated from rivers.</title>
        <authorList>
            <person name="Lu H."/>
        </authorList>
    </citation>
    <scope>NUCLEOTIDE SEQUENCE [LARGE SCALE GENOMIC DNA]</scope>
    <source>
        <strain evidence="7 8">FXH3W</strain>
    </source>
</reference>
<keyword evidence="4" id="KW-0732">Signal</keyword>
<feature type="domain" description="Peptidase M16 C-terminal" evidence="6">
    <location>
        <begin position="221"/>
        <end position="394"/>
    </location>
</feature>
<dbReference type="Pfam" id="PF00675">
    <property type="entry name" value="Peptidase_M16"/>
    <property type="match status" value="1"/>
</dbReference>
<accession>A0ABU7V0L7</accession>
<dbReference type="Gene3D" id="3.30.830.10">
    <property type="entry name" value="Metalloenzyme, LuxS/M16 peptidase-like"/>
    <property type="match status" value="4"/>
</dbReference>
<keyword evidence="8" id="KW-1185">Reference proteome</keyword>
<dbReference type="PANTHER" id="PTHR11851">
    <property type="entry name" value="METALLOPROTEASE"/>
    <property type="match status" value="1"/>
</dbReference>
<dbReference type="InterPro" id="IPR001431">
    <property type="entry name" value="Pept_M16_Zn_BS"/>
</dbReference>
<evidence type="ECO:0000313" key="8">
    <source>
        <dbReference type="Proteomes" id="UP001356170"/>
    </source>
</evidence>
<evidence type="ECO:0000256" key="2">
    <source>
        <dbReference type="ARBA" id="ARBA00007261"/>
    </source>
</evidence>
<dbReference type="PANTHER" id="PTHR11851:SF49">
    <property type="entry name" value="MITOCHONDRIAL-PROCESSING PEPTIDASE SUBUNIT ALPHA"/>
    <property type="match status" value="1"/>
</dbReference>
<dbReference type="SUPFAM" id="SSF63411">
    <property type="entry name" value="LuxS/MPP-like metallohydrolase"/>
    <property type="match status" value="4"/>
</dbReference>
<dbReference type="Pfam" id="PF05193">
    <property type="entry name" value="Peptidase_M16_C"/>
    <property type="match status" value="2"/>
</dbReference>
<gene>
    <name evidence="7" type="ORF">V3390_03830</name>
</gene>
<evidence type="ECO:0000256" key="1">
    <source>
        <dbReference type="ARBA" id="ARBA00001947"/>
    </source>
</evidence>
<dbReference type="InterPro" id="IPR011249">
    <property type="entry name" value="Metalloenz_LuxS/M16"/>
</dbReference>